<dbReference type="AlphaFoldDB" id="A0A8H5FND5"/>
<keyword evidence="3" id="KW-1185">Reference proteome</keyword>
<dbReference type="Proteomes" id="UP000559256">
    <property type="component" value="Unassembled WGS sequence"/>
</dbReference>
<protein>
    <submittedName>
        <fullName evidence="2">Uncharacterized protein</fullName>
    </submittedName>
</protein>
<name>A0A8H5FND5_9AGAR</name>
<evidence type="ECO:0000313" key="2">
    <source>
        <dbReference type="EMBL" id="KAF5342778.1"/>
    </source>
</evidence>
<feature type="compositionally biased region" description="Acidic residues" evidence="1">
    <location>
        <begin position="214"/>
        <end position="227"/>
    </location>
</feature>
<proteinExistence type="predicted"/>
<feature type="compositionally biased region" description="Acidic residues" evidence="1">
    <location>
        <begin position="273"/>
        <end position="287"/>
    </location>
</feature>
<dbReference type="EMBL" id="JAACJM010000156">
    <property type="protein sequence ID" value="KAF5342778.1"/>
    <property type="molecule type" value="Genomic_DNA"/>
</dbReference>
<reference evidence="2 3" key="1">
    <citation type="journal article" date="2020" name="ISME J.">
        <title>Uncovering the hidden diversity of litter-decomposition mechanisms in mushroom-forming fungi.</title>
        <authorList>
            <person name="Floudas D."/>
            <person name="Bentzer J."/>
            <person name="Ahren D."/>
            <person name="Johansson T."/>
            <person name="Persson P."/>
            <person name="Tunlid A."/>
        </authorList>
    </citation>
    <scope>NUCLEOTIDE SEQUENCE [LARGE SCALE GENOMIC DNA]</scope>
    <source>
        <strain evidence="2 3">CBS 291.85</strain>
    </source>
</reference>
<sequence length="287" mass="31920">MPEDICQRFTEFNTGKVIKTLTQDRLNSWRNSIGKAALKAIEQLFQREGLSTPEERQCYVKEQTTGDYKSHPYYYSHAVEMNGKTMYASFIISKTFSEHLKAIAKVTADQRLSERPTGAMVLSILAVHRAFTFYSSGNEVIPSGVDGHFSSAIWGDRDVTLEGKVVRFETTTNLHSHFAWDRIIQSAEKHLLKPVSKPKLNKKSTASEPPTPDPAEDWELPDIDPDELLAQAKHAIPSEIAASAQDDGENDSRDVEMSALNENAESKEGREDEGSEGSGDDEVVTGL</sequence>
<feature type="region of interest" description="Disordered" evidence="1">
    <location>
        <begin position="195"/>
        <end position="287"/>
    </location>
</feature>
<gene>
    <name evidence="2" type="ORF">D9758_017125</name>
</gene>
<dbReference type="OrthoDB" id="3014170at2759"/>
<evidence type="ECO:0000256" key="1">
    <source>
        <dbReference type="SAM" id="MobiDB-lite"/>
    </source>
</evidence>
<comment type="caution">
    <text evidence="2">The sequence shown here is derived from an EMBL/GenBank/DDBJ whole genome shotgun (WGS) entry which is preliminary data.</text>
</comment>
<evidence type="ECO:0000313" key="3">
    <source>
        <dbReference type="Proteomes" id="UP000559256"/>
    </source>
</evidence>
<organism evidence="2 3">
    <name type="scientific">Tetrapyrgos nigripes</name>
    <dbReference type="NCBI Taxonomy" id="182062"/>
    <lineage>
        <taxon>Eukaryota</taxon>
        <taxon>Fungi</taxon>
        <taxon>Dikarya</taxon>
        <taxon>Basidiomycota</taxon>
        <taxon>Agaricomycotina</taxon>
        <taxon>Agaricomycetes</taxon>
        <taxon>Agaricomycetidae</taxon>
        <taxon>Agaricales</taxon>
        <taxon>Marasmiineae</taxon>
        <taxon>Marasmiaceae</taxon>
        <taxon>Tetrapyrgos</taxon>
    </lineage>
</organism>
<accession>A0A8H5FND5</accession>